<dbReference type="InterPro" id="IPR017984">
    <property type="entry name" value="Chromo_dom_subgr"/>
</dbReference>
<dbReference type="GO" id="GO:0005634">
    <property type="term" value="C:nucleus"/>
    <property type="evidence" value="ECO:0007669"/>
    <property type="project" value="UniProtKB-SubCell"/>
</dbReference>
<evidence type="ECO:0000259" key="5">
    <source>
        <dbReference type="PROSITE" id="PS50013"/>
    </source>
</evidence>
<evidence type="ECO:0000313" key="7">
    <source>
        <dbReference type="Proteomes" id="UP000696280"/>
    </source>
</evidence>
<accession>A0A9N9L7M2</accession>
<keyword evidence="7" id="KW-1185">Reference proteome</keyword>
<dbReference type="SMART" id="SM00298">
    <property type="entry name" value="CHROMO"/>
    <property type="match status" value="1"/>
</dbReference>
<dbReference type="PROSITE" id="PS00598">
    <property type="entry name" value="CHROMO_1"/>
    <property type="match status" value="1"/>
</dbReference>
<dbReference type="InterPro" id="IPR000953">
    <property type="entry name" value="Chromo/chromo_shadow_dom"/>
</dbReference>
<reference evidence="6" key="1">
    <citation type="submission" date="2021-07" db="EMBL/GenBank/DDBJ databases">
        <authorList>
            <person name="Durling M."/>
        </authorList>
    </citation>
    <scope>NUCLEOTIDE SEQUENCE</scope>
</reference>
<evidence type="ECO:0000256" key="3">
    <source>
        <dbReference type="ARBA" id="ARBA00023242"/>
    </source>
</evidence>
<dbReference type="SUPFAM" id="SSF54160">
    <property type="entry name" value="Chromo domain-like"/>
    <property type="match status" value="2"/>
</dbReference>
<dbReference type="Pfam" id="PF00385">
    <property type="entry name" value="Chromo"/>
    <property type="match status" value="1"/>
</dbReference>
<protein>
    <recommendedName>
        <fullName evidence="5">Chromo domain-containing protein</fullName>
    </recommendedName>
</protein>
<dbReference type="Pfam" id="PF01393">
    <property type="entry name" value="Chromo_shadow"/>
    <property type="match status" value="1"/>
</dbReference>
<feature type="region of interest" description="Disordered" evidence="4">
    <location>
        <begin position="143"/>
        <end position="199"/>
    </location>
</feature>
<dbReference type="PROSITE" id="PS50013">
    <property type="entry name" value="CHROMO_2"/>
    <property type="match status" value="1"/>
</dbReference>
<dbReference type="Gene3D" id="2.40.50.40">
    <property type="match status" value="2"/>
</dbReference>
<feature type="domain" description="Chromo" evidence="5">
    <location>
        <begin position="79"/>
        <end position="141"/>
    </location>
</feature>
<keyword evidence="3" id="KW-0539">Nucleus</keyword>
<name>A0A9N9L7M2_9HELO</name>
<sequence>MPPQLSDDERSESASSASPPPSRTVPVNTATSKTTPKPKQNGKGKGKAASEEDEVLVVEEKEASEGEDEDDEEIGEDEYVVEKICNHTIDDETGELRFEVKWEGYSKKSDRTWEPKENLETASAILEEYLAKYGGEEALKQEYEDQKTANADAKGAGRKRGRSSVGVSNGGPSKKGRKSHPASATPPPAIKEFKPPTGSWEEDVVGIDACEGTEGDVIVYLTWKGNHKTQHPLSQVYKRCPQRMLKFYEQHLVFKKTDVGDD</sequence>
<proteinExistence type="predicted"/>
<dbReference type="InterPro" id="IPR051219">
    <property type="entry name" value="Heterochromatin_chromo-domain"/>
</dbReference>
<feature type="region of interest" description="Disordered" evidence="4">
    <location>
        <begin position="1"/>
        <end position="77"/>
    </location>
</feature>
<evidence type="ECO:0000256" key="2">
    <source>
        <dbReference type="ARBA" id="ARBA00011353"/>
    </source>
</evidence>
<dbReference type="GO" id="GO:0000792">
    <property type="term" value="C:heterochromatin"/>
    <property type="evidence" value="ECO:0007669"/>
    <property type="project" value="UniProtKB-ARBA"/>
</dbReference>
<dbReference type="InterPro" id="IPR023780">
    <property type="entry name" value="Chromo_domain"/>
</dbReference>
<dbReference type="InterPro" id="IPR016197">
    <property type="entry name" value="Chromo-like_dom_sf"/>
</dbReference>
<dbReference type="PRINTS" id="PR00504">
    <property type="entry name" value="CHROMODOMAIN"/>
</dbReference>
<dbReference type="SMART" id="SM00300">
    <property type="entry name" value="ChSh"/>
    <property type="match status" value="1"/>
</dbReference>
<evidence type="ECO:0000256" key="4">
    <source>
        <dbReference type="SAM" id="MobiDB-lite"/>
    </source>
</evidence>
<comment type="subunit">
    <text evidence="2">Component of the NuA4 histone acetyltransferase complex.</text>
</comment>
<comment type="subcellular location">
    <subcellularLocation>
        <location evidence="1">Nucleus</location>
    </subcellularLocation>
</comment>
<feature type="compositionally biased region" description="Low complexity" evidence="4">
    <location>
        <begin position="163"/>
        <end position="172"/>
    </location>
</feature>
<dbReference type="InterPro" id="IPR023779">
    <property type="entry name" value="Chromodomain_CS"/>
</dbReference>
<dbReference type="InterPro" id="IPR008251">
    <property type="entry name" value="Chromo_shadow_dom"/>
</dbReference>
<dbReference type="AlphaFoldDB" id="A0A9N9L7M2"/>
<dbReference type="EMBL" id="CAJVRL010000087">
    <property type="protein sequence ID" value="CAG8959012.1"/>
    <property type="molecule type" value="Genomic_DNA"/>
</dbReference>
<dbReference type="OrthoDB" id="433924at2759"/>
<dbReference type="GO" id="GO:0006338">
    <property type="term" value="P:chromatin remodeling"/>
    <property type="evidence" value="ECO:0007669"/>
    <property type="project" value="UniProtKB-ARBA"/>
</dbReference>
<dbReference type="Proteomes" id="UP000696280">
    <property type="component" value="Unassembled WGS sequence"/>
</dbReference>
<gene>
    <name evidence="6" type="ORF">HYFRA_00012172</name>
</gene>
<dbReference type="PANTHER" id="PTHR22812">
    <property type="entry name" value="CHROMOBOX PROTEIN"/>
    <property type="match status" value="1"/>
</dbReference>
<comment type="caution">
    <text evidence="6">The sequence shown here is derived from an EMBL/GenBank/DDBJ whole genome shotgun (WGS) entry which is preliminary data.</text>
</comment>
<dbReference type="CDD" id="cd00024">
    <property type="entry name" value="CD_CSD"/>
    <property type="match status" value="1"/>
</dbReference>
<feature type="compositionally biased region" description="Acidic residues" evidence="4">
    <location>
        <begin position="65"/>
        <end position="77"/>
    </location>
</feature>
<evidence type="ECO:0000313" key="6">
    <source>
        <dbReference type="EMBL" id="CAG8959012.1"/>
    </source>
</evidence>
<dbReference type="CDD" id="cd18657">
    <property type="entry name" value="CSD_Swi6"/>
    <property type="match status" value="1"/>
</dbReference>
<organism evidence="6 7">
    <name type="scientific">Hymenoscyphus fraxineus</name>
    <dbReference type="NCBI Taxonomy" id="746836"/>
    <lineage>
        <taxon>Eukaryota</taxon>
        <taxon>Fungi</taxon>
        <taxon>Dikarya</taxon>
        <taxon>Ascomycota</taxon>
        <taxon>Pezizomycotina</taxon>
        <taxon>Leotiomycetes</taxon>
        <taxon>Helotiales</taxon>
        <taxon>Helotiaceae</taxon>
        <taxon>Hymenoscyphus</taxon>
    </lineage>
</organism>
<evidence type="ECO:0000256" key="1">
    <source>
        <dbReference type="ARBA" id="ARBA00004123"/>
    </source>
</evidence>